<keyword evidence="4" id="KW-1185">Reference proteome</keyword>
<dbReference type="EMBL" id="PVLR01000033">
    <property type="protein sequence ID" value="PRD68330.1"/>
    <property type="molecule type" value="Genomic_DNA"/>
</dbReference>
<dbReference type="PANTHER" id="PTHR40275">
    <property type="entry name" value="SSL7038 PROTEIN"/>
    <property type="match status" value="1"/>
</dbReference>
<reference evidence="3 4" key="1">
    <citation type="submission" date="2018-03" db="EMBL/GenBank/DDBJ databases">
        <title>Comparative genomics illustrates the genes involved in a hyperalkaliphilic mechanisms of Serpentinomonas isolated from highly-alkaline calcium-rich serpentinized springs.</title>
        <authorList>
            <person name="Suzuki S."/>
            <person name="Ishii S."/>
            <person name="Walworth N."/>
            <person name="Bird L."/>
            <person name="Kuenen J.G."/>
            <person name="Nealson K.H."/>
        </authorList>
    </citation>
    <scope>NUCLEOTIDE SEQUENCE [LARGE SCALE GENOMIC DNA]</scope>
    <source>
        <strain evidence="3 4">83</strain>
    </source>
</reference>
<evidence type="ECO:0000259" key="1">
    <source>
        <dbReference type="PROSITE" id="PS50943"/>
    </source>
</evidence>
<dbReference type="Proteomes" id="UP000238326">
    <property type="component" value="Unassembled WGS sequence"/>
</dbReference>
<feature type="domain" description="HTH cro/C1-type" evidence="1">
    <location>
        <begin position="54"/>
        <end position="97"/>
    </location>
</feature>
<dbReference type="SUPFAM" id="SSF47413">
    <property type="entry name" value="lambda repressor-like DNA-binding domains"/>
    <property type="match status" value="1"/>
</dbReference>
<dbReference type="Gene3D" id="1.10.260.40">
    <property type="entry name" value="lambda repressor-like DNA-binding domains"/>
    <property type="match status" value="1"/>
</dbReference>
<dbReference type="GO" id="GO:0003677">
    <property type="term" value="F:DNA binding"/>
    <property type="evidence" value="ECO:0007669"/>
    <property type="project" value="InterPro"/>
</dbReference>
<dbReference type="InterPro" id="IPR001387">
    <property type="entry name" value="Cro/C1-type_HTH"/>
</dbReference>
<dbReference type="RefSeq" id="WP_105730133.1">
    <property type="nucleotide sequence ID" value="NZ_JAVBYE010000069.1"/>
</dbReference>
<dbReference type="EMBL" id="PVLR01000082">
    <property type="protein sequence ID" value="PRD67275.1"/>
    <property type="molecule type" value="Genomic_DNA"/>
</dbReference>
<dbReference type="Pfam" id="PF21716">
    <property type="entry name" value="dnstrm_HI1420"/>
    <property type="match status" value="1"/>
</dbReference>
<gene>
    <name evidence="3" type="ORF">C6P61_11800</name>
    <name evidence="2" type="ORF">C6P61_17330</name>
</gene>
<dbReference type="CDD" id="cd00093">
    <property type="entry name" value="HTH_XRE"/>
    <property type="match status" value="1"/>
</dbReference>
<evidence type="ECO:0000313" key="3">
    <source>
        <dbReference type="EMBL" id="PRD68330.1"/>
    </source>
</evidence>
<dbReference type="PROSITE" id="PS50943">
    <property type="entry name" value="HTH_CROC1"/>
    <property type="match status" value="1"/>
</dbReference>
<evidence type="ECO:0000313" key="4">
    <source>
        <dbReference type="Proteomes" id="UP000238326"/>
    </source>
</evidence>
<sequence length="102" mass="10732">MSNKISIADLPTFDVAEHLKNEDDIAAYLALVLEDGDPALLAATLGDIARARNMAQLARDTGMTREGLYKALSGQGNPSLATIMKVMKALGLRLSVAPAAHA</sequence>
<dbReference type="InterPro" id="IPR010982">
    <property type="entry name" value="Lambda_DNA-bd_dom_sf"/>
</dbReference>
<name>A0A2S9KD09_9BURK</name>
<dbReference type="AlphaFoldDB" id="A0A2S9KD09"/>
<protein>
    <submittedName>
        <fullName evidence="3">Putative addiction module antidote protein</fullName>
    </submittedName>
</protein>
<comment type="caution">
    <text evidence="3">The sequence shown here is derived from an EMBL/GenBank/DDBJ whole genome shotgun (WGS) entry which is preliminary data.</text>
</comment>
<dbReference type="NCBIfam" id="TIGR02684">
    <property type="entry name" value="dnstrm_HI1420"/>
    <property type="match status" value="1"/>
</dbReference>
<proteinExistence type="predicted"/>
<dbReference type="InterPro" id="IPR014057">
    <property type="entry name" value="HI1420"/>
</dbReference>
<evidence type="ECO:0000313" key="2">
    <source>
        <dbReference type="EMBL" id="PRD67275.1"/>
    </source>
</evidence>
<organism evidence="3 4">
    <name type="scientific">Malikia spinosa</name>
    <dbReference type="NCBI Taxonomy" id="86180"/>
    <lineage>
        <taxon>Bacteria</taxon>
        <taxon>Pseudomonadati</taxon>
        <taxon>Pseudomonadota</taxon>
        <taxon>Betaproteobacteria</taxon>
        <taxon>Burkholderiales</taxon>
        <taxon>Comamonadaceae</taxon>
        <taxon>Malikia</taxon>
    </lineage>
</organism>
<dbReference type="OrthoDB" id="9798416at2"/>
<accession>A0A2S9KD09</accession>
<dbReference type="PANTHER" id="PTHR40275:SF1">
    <property type="entry name" value="SSL7038 PROTEIN"/>
    <property type="match status" value="1"/>
</dbReference>